<gene>
    <name evidence="1" type="ORF">K5V21_00960</name>
</gene>
<comment type="caution">
    <text evidence="1">The sequence shown here is derived from an EMBL/GenBank/DDBJ whole genome shotgun (WGS) entry which is preliminary data.</text>
</comment>
<protein>
    <submittedName>
        <fullName evidence="1">Uncharacterized protein</fullName>
    </submittedName>
</protein>
<keyword evidence="2" id="KW-1185">Reference proteome</keyword>
<name>A0ABS7KT72_CLOSR</name>
<proteinExistence type="predicted"/>
<reference evidence="1 2" key="1">
    <citation type="journal article" date="2021" name="Cell Host Microbe">
        <title>in vivo commensal control of Clostridioides difficile virulence.</title>
        <authorList>
            <person name="Girinathan B.P."/>
            <person name="Dibenedetto N."/>
            <person name="Worley J.N."/>
            <person name="Peltier J."/>
            <person name="Arrieta-Ortiz M.L."/>
            <person name="Rupa Christinal Immanuel S."/>
            <person name="Lavin R."/>
            <person name="Delaney M.L."/>
            <person name="Cummins C."/>
            <person name="Hoffmann M."/>
            <person name="Luo Y."/>
            <person name="Gonzalez-Escalona N."/>
            <person name="Allard M."/>
            <person name="Onderdonk A.B."/>
            <person name="Gerber G.K."/>
            <person name="Sonenshein A.L."/>
            <person name="Baliga N."/>
            <person name="Dupuy B."/>
            <person name="Bry L."/>
        </authorList>
    </citation>
    <scope>NUCLEOTIDE SEQUENCE [LARGE SCALE GENOMIC DNA]</scope>
    <source>
        <strain evidence="1 2">DSM 599</strain>
    </source>
</reference>
<evidence type="ECO:0000313" key="2">
    <source>
        <dbReference type="Proteomes" id="UP001299068"/>
    </source>
</evidence>
<accession>A0ABS7KT72</accession>
<dbReference type="RefSeq" id="WP_221858377.1">
    <property type="nucleotide sequence ID" value="NZ_JAIKTU010000001.1"/>
</dbReference>
<dbReference type="Proteomes" id="UP001299068">
    <property type="component" value="Unassembled WGS sequence"/>
</dbReference>
<sequence>MGDKRRRKFISNRKIKMIISGILVIAVIFIVSHLTPSAAIRSDLFFKGYFIKSIIADIEFNEEQHNLDKETLEDENSKIYTVKNKGFTDRN</sequence>
<dbReference type="EMBL" id="JAIKTU010000001">
    <property type="protein sequence ID" value="MBY0754014.1"/>
    <property type="molecule type" value="Genomic_DNA"/>
</dbReference>
<evidence type="ECO:0000313" key="1">
    <source>
        <dbReference type="EMBL" id="MBY0754014.1"/>
    </source>
</evidence>
<organism evidence="1 2">
    <name type="scientific">Clostridium sardiniense</name>
    <name type="common">Clostridium absonum</name>
    <dbReference type="NCBI Taxonomy" id="29369"/>
    <lineage>
        <taxon>Bacteria</taxon>
        <taxon>Bacillati</taxon>
        <taxon>Bacillota</taxon>
        <taxon>Clostridia</taxon>
        <taxon>Eubacteriales</taxon>
        <taxon>Clostridiaceae</taxon>
        <taxon>Clostridium</taxon>
    </lineage>
</organism>